<dbReference type="GO" id="GO:0008168">
    <property type="term" value="F:methyltransferase activity"/>
    <property type="evidence" value="ECO:0007669"/>
    <property type="project" value="UniProtKB-KW"/>
</dbReference>
<evidence type="ECO:0000313" key="5">
    <source>
        <dbReference type="Proteomes" id="UP001156882"/>
    </source>
</evidence>
<dbReference type="InterPro" id="IPR029063">
    <property type="entry name" value="SAM-dependent_MTases_sf"/>
</dbReference>
<evidence type="ECO:0000256" key="1">
    <source>
        <dbReference type="ARBA" id="ARBA00022603"/>
    </source>
</evidence>
<keyword evidence="2" id="KW-0808">Transferase</keyword>
<accession>A0ABQ6CTV6</accession>
<dbReference type="InterPro" id="IPR008715">
    <property type="entry name" value="SAM-MeTfrase_NodS-like"/>
</dbReference>
<evidence type="ECO:0000256" key="2">
    <source>
        <dbReference type="ARBA" id="ARBA00022679"/>
    </source>
</evidence>
<dbReference type="Gene3D" id="3.40.50.150">
    <property type="entry name" value="Vaccinia Virus protein VP39"/>
    <property type="match status" value="1"/>
</dbReference>
<evidence type="ECO:0000313" key="4">
    <source>
        <dbReference type="EMBL" id="GLS23002.1"/>
    </source>
</evidence>
<dbReference type="GO" id="GO:0032259">
    <property type="term" value="P:methylation"/>
    <property type="evidence" value="ECO:0007669"/>
    <property type="project" value="UniProtKB-KW"/>
</dbReference>
<evidence type="ECO:0000256" key="3">
    <source>
        <dbReference type="ARBA" id="ARBA00022691"/>
    </source>
</evidence>
<reference evidence="5" key="1">
    <citation type="journal article" date="2019" name="Int. J. Syst. Evol. Microbiol.">
        <title>The Global Catalogue of Microorganisms (GCM) 10K type strain sequencing project: providing services to taxonomists for standard genome sequencing and annotation.</title>
        <authorList>
            <consortium name="The Broad Institute Genomics Platform"/>
            <consortium name="The Broad Institute Genome Sequencing Center for Infectious Disease"/>
            <person name="Wu L."/>
            <person name="Ma J."/>
        </authorList>
    </citation>
    <scope>NUCLEOTIDE SEQUENCE [LARGE SCALE GENOMIC DNA]</scope>
    <source>
        <strain evidence="5">NBRC 101365</strain>
    </source>
</reference>
<proteinExistence type="predicted"/>
<name>A0ABQ6CTV6_9HYPH</name>
<keyword evidence="3" id="KW-0949">S-adenosyl-L-methionine</keyword>
<comment type="caution">
    <text evidence="4">The sequence shown here is derived from an EMBL/GenBank/DDBJ whole genome shotgun (WGS) entry which is preliminary data.</text>
</comment>
<dbReference type="PANTHER" id="PTHR43464">
    <property type="entry name" value="METHYLTRANSFERASE"/>
    <property type="match status" value="1"/>
</dbReference>
<dbReference type="Proteomes" id="UP001156882">
    <property type="component" value="Unassembled WGS sequence"/>
</dbReference>
<sequence length="194" mass="21609">MSDETSRGPEFFEELYRADSDPWNFETSEYENGKYQATLAALGRPSYAMALEVGCSIGVLTARLAPRCRTLHAVDLSPTAIARAKVRCSARDNVRFQVGAAPHDLPLSSFDLIVLSEVLYYLSRQDLLALTVWCRASAASRAEIILCHWLGPTDYPLSGETASNLFVEAMEPCLESHAILHDEIYRLERIRLGP</sequence>
<dbReference type="Pfam" id="PF05401">
    <property type="entry name" value="NodS"/>
    <property type="match status" value="1"/>
</dbReference>
<protein>
    <submittedName>
        <fullName evidence="4">Methyltransferase</fullName>
    </submittedName>
</protein>
<dbReference type="RefSeq" id="WP_284315938.1">
    <property type="nucleotide sequence ID" value="NZ_BSPC01000068.1"/>
</dbReference>
<gene>
    <name evidence="4" type="ORF">GCM10007874_60220</name>
</gene>
<dbReference type="SUPFAM" id="SSF53335">
    <property type="entry name" value="S-adenosyl-L-methionine-dependent methyltransferases"/>
    <property type="match status" value="1"/>
</dbReference>
<dbReference type="CDD" id="cd02440">
    <property type="entry name" value="AdoMet_MTases"/>
    <property type="match status" value="1"/>
</dbReference>
<keyword evidence="1 4" id="KW-0489">Methyltransferase</keyword>
<dbReference type="PANTHER" id="PTHR43464:SF19">
    <property type="entry name" value="UBIQUINONE BIOSYNTHESIS O-METHYLTRANSFERASE, MITOCHONDRIAL"/>
    <property type="match status" value="1"/>
</dbReference>
<organism evidence="4 5">
    <name type="scientific">Labrys miyagiensis</name>
    <dbReference type="NCBI Taxonomy" id="346912"/>
    <lineage>
        <taxon>Bacteria</taxon>
        <taxon>Pseudomonadati</taxon>
        <taxon>Pseudomonadota</taxon>
        <taxon>Alphaproteobacteria</taxon>
        <taxon>Hyphomicrobiales</taxon>
        <taxon>Xanthobacteraceae</taxon>
        <taxon>Labrys</taxon>
    </lineage>
</organism>
<dbReference type="EMBL" id="BSPC01000068">
    <property type="protein sequence ID" value="GLS23002.1"/>
    <property type="molecule type" value="Genomic_DNA"/>
</dbReference>
<keyword evidence="5" id="KW-1185">Reference proteome</keyword>